<dbReference type="InterPro" id="IPR036179">
    <property type="entry name" value="Ig-like_dom_sf"/>
</dbReference>
<dbReference type="InterPro" id="IPR007110">
    <property type="entry name" value="Ig-like_dom"/>
</dbReference>
<dbReference type="PANTHER" id="PTHR23266">
    <property type="entry name" value="IMMUNOGLOBULIN HEAVY CHAIN"/>
    <property type="match status" value="1"/>
</dbReference>
<dbReference type="AlphaFoldDB" id="A0A8C3URW0"/>
<dbReference type="FunFam" id="2.60.40.10:FF:002198">
    <property type="entry name" value="Immunoglobulin heavy variable 5-2"/>
    <property type="match status" value="1"/>
</dbReference>
<evidence type="ECO:0000256" key="1">
    <source>
        <dbReference type="ARBA" id="ARBA00022859"/>
    </source>
</evidence>
<dbReference type="InterPro" id="IPR013783">
    <property type="entry name" value="Ig-like_fold"/>
</dbReference>
<dbReference type="Proteomes" id="UP000694563">
    <property type="component" value="Chromosome 38"/>
</dbReference>
<organism evidence="6 7">
    <name type="scientific">Catharus ustulatus</name>
    <name type="common">Russet-backed thrush</name>
    <name type="synonym">Hylocichla ustulatus</name>
    <dbReference type="NCBI Taxonomy" id="91951"/>
    <lineage>
        <taxon>Eukaryota</taxon>
        <taxon>Metazoa</taxon>
        <taxon>Chordata</taxon>
        <taxon>Craniata</taxon>
        <taxon>Vertebrata</taxon>
        <taxon>Euteleostomi</taxon>
        <taxon>Archelosauria</taxon>
        <taxon>Archosauria</taxon>
        <taxon>Dinosauria</taxon>
        <taxon>Saurischia</taxon>
        <taxon>Theropoda</taxon>
        <taxon>Coelurosauria</taxon>
        <taxon>Aves</taxon>
        <taxon>Neognathae</taxon>
        <taxon>Neoaves</taxon>
        <taxon>Telluraves</taxon>
        <taxon>Australaves</taxon>
        <taxon>Passeriformes</taxon>
        <taxon>Turdidae</taxon>
        <taxon>Catharus</taxon>
    </lineage>
</organism>
<sequence>MVSVTELCPLSLEIVNRPLTDDAYQVLPSLLWILPTHSRLRAAVTLLECGGDLQPPGGSLTLLCRGSGFTFGSFGMYWVRQSPGKALESVAGISSNGSTTYYAPSVKGRFTISRDNGQSSVTLTMNSLKDEDSAVYFCAKSASAGAGWGAGAVGGVFVDGFSPFPLLRSPDPSPNCWSPVWFLAAWKPTGGFVPALCVPVLEEQTWKGPFVSLQERREQGPAPAQRLSRLR</sequence>
<dbReference type="InterPro" id="IPR050199">
    <property type="entry name" value="IgHV"/>
</dbReference>
<reference evidence="6" key="3">
    <citation type="submission" date="2025-09" db="UniProtKB">
        <authorList>
            <consortium name="Ensembl"/>
        </authorList>
    </citation>
    <scope>IDENTIFICATION</scope>
</reference>
<dbReference type="Ensembl" id="ENSCUST00005017958.1">
    <property type="protein sequence ID" value="ENSCUSP00005017295.1"/>
    <property type="gene ID" value="ENSCUSG00005011091.1"/>
</dbReference>
<dbReference type="GO" id="GO:0019814">
    <property type="term" value="C:immunoglobulin complex"/>
    <property type="evidence" value="ECO:0007669"/>
    <property type="project" value="UniProtKB-KW"/>
</dbReference>
<feature type="region of interest" description="Disordered" evidence="4">
    <location>
        <begin position="212"/>
        <end position="231"/>
    </location>
</feature>
<name>A0A8C3URW0_CATUS</name>
<keyword evidence="2" id="KW-1064">Adaptive immunity</keyword>
<keyword evidence="3" id="KW-1280">Immunoglobulin</keyword>
<proteinExistence type="predicted"/>
<evidence type="ECO:0000256" key="2">
    <source>
        <dbReference type="ARBA" id="ARBA00023130"/>
    </source>
</evidence>
<dbReference type="GO" id="GO:0005576">
    <property type="term" value="C:extracellular region"/>
    <property type="evidence" value="ECO:0007669"/>
    <property type="project" value="UniProtKB-ARBA"/>
</dbReference>
<accession>A0A8C3URW0</accession>
<evidence type="ECO:0000313" key="6">
    <source>
        <dbReference type="Ensembl" id="ENSCUSP00005017295.1"/>
    </source>
</evidence>
<feature type="domain" description="Ig-like" evidence="5">
    <location>
        <begin position="35"/>
        <end position="138"/>
    </location>
</feature>
<dbReference type="GO" id="GO:0002250">
    <property type="term" value="P:adaptive immune response"/>
    <property type="evidence" value="ECO:0007669"/>
    <property type="project" value="UniProtKB-KW"/>
</dbReference>
<dbReference type="PROSITE" id="PS50835">
    <property type="entry name" value="IG_LIKE"/>
    <property type="match status" value="1"/>
</dbReference>
<dbReference type="Pfam" id="PF07686">
    <property type="entry name" value="V-set"/>
    <property type="match status" value="1"/>
</dbReference>
<evidence type="ECO:0000256" key="4">
    <source>
        <dbReference type="SAM" id="MobiDB-lite"/>
    </source>
</evidence>
<dbReference type="SUPFAM" id="SSF48726">
    <property type="entry name" value="Immunoglobulin"/>
    <property type="match status" value="1"/>
</dbReference>
<evidence type="ECO:0000259" key="5">
    <source>
        <dbReference type="PROSITE" id="PS50835"/>
    </source>
</evidence>
<keyword evidence="7" id="KW-1185">Reference proteome</keyword>
<evidence type="ECO:0000256" key="3">
    <source>
        <dbReference type="ARBA" id="ARBA00043265"/>
    </source>
</evidence>
<dbReference type="InterPro" id="IPR013106">
    <property type="entry name" value="Ig_V-set"/>
</dbReference>
<evidence type="ECO:0000313" key="7">
    <source>
        <dbReference type="Proteomes" id="UP000694563"/>
    </source>
</evidence>
<protein>
    <recommendedName>
        <fullName evidence="5">Ig-like domain-containing protein</fullName>
    </recommendedName>
</protein>
<dbReference type="SMART" id="SM00406">
    <property type="entry name" value="IGv"/>
    <property type="match status" value="1"/>
</dbReference>
<dbReference type="Gene3D" id="2.60.40.10">
    <property type="entry name" value="Immunoglobulins"/>
    <property type="match status" value="1"/>
</dbReference>
<reference evidence="6" key="2">
    <citation type="submission" date="2025-08" db="UniProtKB">
        <authorList>
            <consortium name="Ensembl"/>
        </authorList>
    </citation>
    <scope>IDENTIFICATION</scope>
</reference>
<reference evidence="6" key="1">
    <citation type="submission" date="2020-10" db="EMBL/GenBank/DDBJ databases">
        <title>Catharus ustulatus (Swainson's thrush) genome, bCatUst1, primary haplotype v2.</title>
        <authorList>
            <person name="Delmore K."/>
            <person name="Vafadar M."/>
            <person name="Formenti G."/>
            <person name="Chow W."/>
            <person name="Pelan S."/>
            <person name="Howe K."/>
            <person name="Rhie A."/>
            <person name="Mountcastle J."/>
            <person name="Haase B."/>
            <person name="Fedrigo O."/>
            <person name="Jarvis E.D."/>
        </authorList>
    </citation>
    <scope>NUCLEOTIDE SEQUENCE [LARGE SCALE GENOMIC DNA]</scope>
</reference>
<keyword evidence="1" id="KW-0391">Immunity</keyword>